<keyword evidence="10 14" id="KW-0472">Membrane</keyword>
<evidence type="ECO:0000256" key="14">
    <source>
        <dbReference type="SAM" id="Phobius"/>
    </source>
</evidence>
<dbReference type="PRINTS" id="PR00344">
    <property type="entry name" value="BCTRLSENSOR"/>
</dbReference>
<evidence type="ECO:0000256" key="12">
    <source>
        <dbReference type="SAM" id="Coils"/>
    </source>
</evidence>
<dbReference type="Gene3D" id="2.130.10.10">
    <property type="entry name" value="YVTN repeat-like/Quinoprotein amine dehydrogenase"/>
    <property type="match status" value="8"/>
</dbReference>
<dbReference type="GO" id="GO:0005524">
    <property type="term" value="F:ATP binding"/>
    <property type="evidence" value="ECO:0007669"/>
    <property type="project" value="UniProtKB-KW"/>
</dbReference>
<dbReference type="PROSITE" id="PS50109">
    <property type="entry name" value="HIS_KIN"/>
    <property type="match status" value="1"/>
</dbReference>
<dbReference type="Gene3D" id="3.30.565.10">
    <property type="entry name" value="Histidine kinase-like ATPase, C-terminal domain"/>
    <property type="match status" value="1"/>
</dbReference>
<feature type="compositionally biased region" description="Basic and acidic residues" evidence="13">
    <location>
        <begin position="575"/>
        <end position="587"/>
    </location>
</feature>
<feature type="coiled-coil region" evidence="12">
    <location>
        <begin position="973"/>
        <end position="1007"/>
    </location>
</feature>
<keyword evidence="11" id="KW-0131">Cell cycle</keyword>
<keyword evidence="8" id="KW-0067">ATP-binding</keyword>
<keyword evidence="12" id="KW-0175">Coiled coil</keyword>
<dbReference type="Gene3D" id="1.10.287.130">
    <property type="match status" value="1"/>
</dbReference>
<dbReference type="Pfam" id="PF00512">
    <property type="entry name" value="HisKA"/>
    <property type="match status" value="1"/>
</dbReference>
<dbReference type="FunFam" id="3.30.565.10:FF:000010">
    <property type="entry name" value="Sensor histidine kinase RcsC"/>
    <property type="match status" value="1"/>
</dbReference>
<keyword evidence="14" id="KW-0812">Transmembrane</keyword>
<dbReference type="PANTHER" id="PTHR43547">
    <property type="entry name" value="TWO-COMPONENT HISTIDINE KINASE"/>
    <property type="match status" value="1"/>
</dbReference>
<sequence length="1236" mass="135421">MKTSGLREGGWGVRSALMAMLFISTGWTTVEAVRESPLQTQPTLARLSFILSPSRMTEFESAYEAKALPILKKHGLTPSSERARVGPDSIFSRLFEVKTPSEVADKDKALREDPAWKGALRSLGIAFGTPRPDSLIRFYGLRLYSAPARPGKVVPAGQGRVVSAGGGTGHWRTYDTADGLAGVTTLSIFQDRAGYLWFGGFGGGVSRYDGKTWTTFTTKDGLAKGPVWAIFQDREGYLWFGTEFGGLSRYDGKVFTTFTTKDGLGSNFVFSIIQDREGVLWFGTLGGGVSRFDGKTFTTFTTKDGLAGNGVWSVFQDRDGVLWFGTNGGGVSRYDGKTWTTFTTKDGLASNAILSILQDREGHLWFGAWNGGVSRYDGQKFTTFTVKDGLAGISVPSILQDRDGYLWFATGWVGTGGGVSRYDPSTARQDTAALLRASGKSPSTLRQTQGSGQRFTNFTTRDGLAHNEVYALFQDREGHLWFGGNGGVTRYEARTWTTFTTQDGLAQDDVSSIFQDREGNLWFGTNGGGVTRYDGKAFTTFTTKDGLANNTVRPIIQDRDGVLWFGTEGGVSRYDREGKRRLNDSQDRSPPPNPGESSGMGTFSTFTAEDGLAGNMVRSICMDRDGHLWFGGTPNGGVSRYDGRTFSTFTSQDGLASGPAGNWVLSIFQDREGYLWLGIRSGGVSRYDGKTFTTFTTQEGLAGNVVGAIFQDREGHLWFGTDGGVSRYDGKTPSTSSVPALSETKGQRFTTFTTKDGLASNGVWSFFQDRDGVLWFGGGGVSRYDGQTFQTIVQPDGLGSNVVKSILQDREGHLWFGTSKGATRYRPPAPWPPPVFIDAVVADQRHEKVSEVAIPSSAGLTVFEFHGISFKTRPEAMVYRYRLKGYDRDWRNTHARRVEYQNLPRGSYTFEVQAVDRDLVYSKTPATVTLRVHLPYTLIGLLSALCIAVTLVAWQTARVVRRDRLLRGSNAALSSANKDLFGLNQELQEANRQVEQANEAKSAFLANMSHEIRTPLNSVINFSALILEGVYGDVSEDMKDAVQEIDRNGEALLALINDILDLSKIEAGRMELQLSECSPEGMVDTAVSLLERRAQEKGLKVIRQVDGELPLIMADERRVTQHVLVSLVKNAIKFTHEGEVRVGARQEDGHILFWVSDTGIGIPLEEQERIFEVFQQVDGSITREVEGTGLGLAIARKFVEMHGGRVWVESKVGRGSTFWFTISGSGGETGPSAHAV</sequence>
<dbReference type="InterPro" id="IPR011123">
    <property type="entry name" value="Y_Y_Y"/>
</dbReference>
<dbReference type="Pfam" id="PF07495">
    <property type="entry name" value="Y_Y_Y"/>
    <property type="match status" value="1"/>
</dbReference>
<dbReference type="InterPro" id="IPR004358">
    <property type="entry name" value="Sig_transdc_His_kin-like_C"/>
</dbReference>
<comment type="catalytic activity">
    <reaction evidence="1">
        <text>ATP + protein L-histidine = ADP + protein N-phospho-L-histidine.</text>
        <dbReference type="EC" id="2.7.13.3"/>
    </reaction>
</comment>
<dbReference type="InterPro" id="IPR011110">
    <property type="entry name" value="Reg_prop"/>
</dbReference>
<evidence type="ECO:0000256" key="7">
    <source>
        <dbReference type="ARBA" id="ARBA00022777"/>
    </source>
</evidence>
<evidence type="ECO:0000256" key="11">
    <source>
        <dbReference type="ARBA" id="ARBA00023306"/>
    </source>
</evidence>
<dbReference type="Pfam" id="PF02518">
    <property type="entry name" value="HATPase_c"/>
    <property type="match status" value="1"/>
</dbReference>
<dbReference type="InterPro" id="IPR015943">
    <property type="entry name" value="WD40/YVTN_repeat-like_dom_sf"/>
</dbReference>
<comment type="subcellular location">
    <subcellularLocation>
        <location evidence="2">Membrane</location>
    </subcellularLocation>
</comment>
<accession>A0A1F6D729</accession>
<evidence type="ECO:0000256" key="13">
    <source>
        <dbReference type="SAM" id="MobiDB-lite"/>
    </source>
</evidence>
<dbReference type="InterPro" id="IPR036097">
    <property type="entry name" value="HisK_dim/P_sf"/>
</dbReference>
<keyword evidence="7" id="KW-0418">Kinase</keyword>
<evidence type="ECO:0000256" key="4">
    <source>
        <dbReference type="ARBA" id="ARBA00022553"/>
    </source>
</evidence>
<evidence type="ECO:0000256" key="2">
    <source>
        <dbReference type="ARBA" id="ARBA00004370"/>
    </source>
</evidence>
<dbReference type="Pfam" id="PF07494">
    <property type="entry name" value="Reg_prop"/>
    <property type="match status" value="13"/>
</dbReference>
<dbReference type="InterPro" id="IPR003594">
    <property type="entry name" value="HATPase_dom"/>
</dbReference>
<dbReference type="EC" id="2.7.13.3" evidence="3"/>
<dbReference type="InterPro" id="IPR013783">
    <property type="entry name" value="Ig-like_fold"/>
</dbReference>
<dbReference type="GO" id="GO:0000155">
    <property type="term" value="F:phosphorelay sensor kinase activity"/>
    <property type="evidence" value="ECO:0007669"/>
    <property type="project" value="InterPro"/>
</dbReference>
<evidence type="ECO:0000256" key="5">
    <source>
        <dbReference type="ARBA" id="ARBA00022679"/>
    </source>
</evidence>
<dbReference type="CDD" id="cd16922">
    <property type="entry name" value="HATPase_EvgS-ArcB-TorS-like"/>
    <property type="match status" value="1"/>
</dbReference>
<gene>
    <name evidence="16" type="ORF">A3F84_04190</name>
</gene>
<evidence type="ECO:0000256" key="3">
    <source>
        <dbReference type="ARBA" id="ARBA00012438"/>
    </source>
</evidence>
<feature type="transmembrane region" description="Helical" evidence="14">
    <location>
        <begin position="934"/>
        <end position="954"/>
    </location>
</feature>
<dbReference type="SUPFAM" id="SSF55874">
    <property type="entry name" value="ATPase domain of HSP90 chaperone/DNA topoisomerase II/histidine kinase"/>
    <property type="match status" value="1"/>
</dbReference>
<dbReference type="EMBL" id="MFKF01000012">
    <property type="protein sequence ID" value="OGG57161.1"/>
    <property type="molecule type" value="Genomic_DNA"/>
</dbReference>
<dbReference type="SUPFAM" id="SSF63829">
    <property type="entry name" value="Calcium-dependent phosphotriesterase"/>
    <property type="match status" value="3"/>
</dbReference>
<dbReference type="CDD" id="cd00082">
    <property type="entry name" value="HisKA"/>
    <property type="match status" value="1"/>
</dbReference>
<reference evidence="16 17" key="1">
    <citation type="journal article" date="2016" name="Nat. Commun.">
        <title>Thousands of microbial genomes shed light on interconnected biogeochemical processes in an aquifer system.</title>
        <authorList>
            <person name="Anantharaman K."/>
            <person name="Brown C.T."/>
            <person name="Hug L.A."/>
            <person name="Sharon I."/>
            <person name="Castelle C.J."/>
            <person name="Probst A.J."/>
            <person name="Thomas B.C."/>
            <person name="Singh A."/>
            <person name="Wilkins M.J."/>
            <person name="Karaoz U."/>
            <person name="Brodie E.L."/>
            <person name="Williams K.H."/>
            <person name="Hubbard S.S."/>
            <person name="Banfield J.F."/>
        </authorList>
    </citation>
    <scope>NUCLEOTIDE SEQUENCE [LARGE SCALE GENOMIC DNA]</scope>
    <source>
        <strain evidence="17">RIFCSPLOWO2_12_FULL_64_10</strain>
    </source>
</reference>
<keyword evidence="5" id="KW-0808">Transferase</keyword>
<feature type="region of interest" description="Disordered" evidence="13">
    <location>
        <begin position="575"/>
        <end position="604"/>
    </location>
</feature>
<comment type="caution">
    <text evidence="16">The sequence shown here is derived from an EMBL/GenBank/DDBJ whole genome shotgun (WGS) entry which is preliminary data.</text>
</comment>
<dbReference type="Gene3D" id="2.60.40.10">
    <property type="entry name" value="Immunoglobulins"/>
    <property type="match status" value="1"/>
</dbReference>
<evidence type="ECO:0000256" key="1">
    <source>
        <dbReference type="ARBA" id="ARBA00000085"/>
    </source>
</evidence>
<evidence type="ECO:0000259" key="15">
    <source>
        <dbReference type="PROSITE" id="PS50109"/>
    </source>
</evidence>
<name>A0A1F6D729_HANXR</name>
<keyword evidence="14" id="KW-1133">Transmembrane helix</keyword>
<dbReference type="SMART" id="SM00388">
    <property type="entry name" value="HisKA"/>
    <property type="match status" value="1"/>
</dbReference>
<evidence type="ECO:0000313" key="17">
    <source>
        <dbReference type="Proteomes" id="UP000178606"/>
    </source>
</evidence>
<dbReference type="InterPro" id="IPR036890">
    <property type="entry name" value="HATPase_C_sf"/>
</dbReference>
<dbReference type="SUPFAM" id="SSF47384">
    <property type="entry name" value="Homodimeric domain of signal transducing histidine kinase"/>
    <property type="match status" value="1"/>
</dbReference>
<protein>
    <recommendedName>
        <fullName evidence="3">histidine kinase</fullName>
        <ecNumber evidence="3">2.7.13.3</ecNumber>
    </recommendedName>
</protein>
<evidence type="ECO:0000256" key="9">
    <source>
        <dbReference type="ARBA" id="ARBA00023012"/>
    </source>
</evidence>
<dbReference type="InterPro" id="IPR005467">
    <property type="entry name" value="His_kinase_dom"/>
</dbReference>
<keyword evidence="4" id="KW-0597">Phosphoprotein</keyword>
<evidence type="ECO:0000256" key="10">
    <source>
        <dbReference type="ARBA" id="ARBA00023136"/>
    </source>
</evidence>
<dbReference type="SMART" id="SM00387">
    <property type="entry name" value="HATPase_c"/>
    <property type="match status" value="1"/>
</dbReference>
<keyword evidence="6" id="KW-0547">Nucleotide-binding</keyword>
<evidence type="ECO:0000256" key="8">
    <source>
        <dbReference type="ARBA" id="ARBA00022840"/>
    </source>
</evidence>
<feature type="compositionally biased region" description="Polar residues" evidence="13">
    <location>
        <begin position="595"/>
        <end position="604"/>
    </location>
</feature>
<dbReference type="AlphaFoldDB" id="A0A1F6D729"/>
<evidence type="ECO:0000313" key="16">
    <source>
        <dbReference type="EMBL" id="OGG57161.1"/>
    </source>
</evidence>
<keyword evidence="9" id="KW-0902">Two-component regulatory system</keyword>
<dbReference type="InterPro" id="IPR003661">
    <property type="entry name" value="HisK_dim/P_dom"/>
</dbReference>
<dbReference type="FunFam" id="1.10.287.130:FF:000038">
    <property type="entry name" value="Sensory transduction histidine kinase"/>
    <property type="match status" value="1"/>
</dbReference>
<dbReference type="PANTHER" id="PTHR43547:SF2">
    <property type="entry name" value="HYBRID SIGNAL TRANSDUCTION HISTIDINE KINASE C"/>
    <property type="match status" value="1"/>
</dbReference>
<feature type="domain" description="Histidine kinase" evidence="15">
    <location>
        <begin position="1007"/>
        <end position="1226"/>
    </location>
</feature>
<organism evidence="16 17">
    <name type="scientific">Handelsmanbacteria sp. (strain RIFCSPLOWO2_12_FULL_64_10)</name>
    <dbReference type="NCBI Taxonomy" id="1817868"/>
    <lineage>
        <taxon>Bacteria</taxon>
        <taxon>Candidatus Handelsmaniibacteriota</taxon>
    </lineage>
</organism>
<dbReference type="GO" id="GO:0016020">
    <property type="term" value="C:membrane"/>
    <property type="evidence" value="ECO:0007669"/>
    <property type="project" value="UniProtKB-SubCell"/>
</dbReference>
<proteinExistence type="predicted"/>
<dbReference type="Proteomes" id="UP000178606">
    <property type="component" value="Unassembled WGS sequence"/>
</dbReference>
<evidence type="ECO:0000256" key="6">
    <source>
        <dbReference type="ARBA" id="ARBA00022741"/>
    </source>
</evidence>